<keyword evidence="1" id="KW-0175">Coiled coil</keyword>
<comment type="caution">
    <text evidence="2">The sequence shown here is derived from an EMBL/GenBank/DDBJ whole genome shotgun (WGS) entry which is preliminary data.</text>
</comment>
<gene>
    <name evidence="2" type="ORF">DQG23_17665</name>
</gene>
<proteinExistence type="predicted"/>
<dbReference type="Gene3D" id="6.10.250.3150">
    <property type="match status" value="1"/>
</dbReference>
<evidence type="ECO:0000313" key="3">
    <source>
        <dbReference type="Proteomes" id="UP000250369"/>
    </source>
</evidence>
<evidence type="ECO:0000256" key="1">
    <source>
        <dbReference type="SAM" id="Coils"/>
    </source>
</evidence>
<dbReference type="Proteomes" id="UP000250369">
    <property type="component" value="Unassembled WGS sequence"/>
</dbReference>
<organism evidence="2 3">
    <name type="scientific">Paenibacillus contaminans</name>
    <dbReference type="NCBI Taxonomy" id="450362"/>
    <lineage>
        <taxon>Bacteria</taxon>
        <taxon>Bacillati</taxon>
        <taxon>Bacillota</taxon>
        <taxon>Bacilli</taxon>
        <taxon>Bacillales</taxon>
        <taxon>Paenibacillaceae</taxon>
        <taxon>Paenibacillus</taxon>
    </lineage>
</organism>
<dbReference type="EMBL" id="QMFB01000010">
    <property type="protein sequence ID" value="RAV19773.1"/>
    <property type="molecule type" value="Genomic_DNA"/>
</dbReference>
<accession>A0A329MM37</accession>
<dbReference type="AlphaFoldDB" id="A0A329MM37"/>
<dbReference type="OrthoDB" id="2657928at2"/>
<evidence type="ECO:0000313" key="2">
    <source>
        <dbReference type="EMBL" id="RAV19773.1"/>
    </source>
</evidence>
<sequence>MGKLLRVALALMLFGTYALVIRTQSLAEPSLEETRKLLQKSLTIYEIDQEIARLTHQEETIAAQISDTSEQIGKQDSKVEQTREHAGKVLRAYYMGERDSLWMLMFSAKSFSDAISVYEYLSMIVDNDHKSLTSYQEAYSKLKTLRGELETTQTELRKVKDEFLAQREKAVALQKELDEQIAAVPAAEMQTIRDQLADFTKEWQEKGVPLFRTYLQAISEAMQSLPELLTGDNAAKYLKGTTFQISDTELTEFFRSKNQLFNNLTFRFENGSFVVNGVEKDIEVGLKGHYTVENDPVNKLQFHVSELTYNGFTLPETSNRALEQEFDLGFTPSKYVKQIQVTDVTTNDGKFTISLKISLKF</sequence>
<keyword evidence="3" id="KW-1185">Reference proteome</keyword>
<dbReference type="RefSeq" id="WP_113032203.1">
    <property type="nucleotide sequence ID" value="NZ_QMFB01000010.1"/>
</dbReference>
<feature type="coiled-coil region" evidence="1">
    <location>
        <begin position="135"/>
        <end position="176"/>
    </location>
</feature>
<reference evidence="2 3" key="1">
    <citation type="journal article" date="2009" name="Int. J. Syst. Evol. Microbiol.">
        <title>Paenibacillus contaminans sp. nov., isolated from a contaminated laboratory plate.</title>
        <authorList>
            <person name="Chou J.H."/>
            <person name="Lee J.H."/>
            <person name="Lin M.C."/>
            <person name="Chang P.S."/>
            <person name="Arun A.B."/>
            <person name="Young C.C."/>
            <person name="Chen W.M."/>
        </authorList>
    </citation>
    <scope>NUCLEOTIDE SEQUENCE [LARGE SCALE GENOMIC DNA]</scope>
    <source>
        <strain evidence="2 3">CKOBP-6</strain>
    </source>
</reference>
<name>A0A329MM37_9BACL</name>
<protein>
    <submittedName>
        <fullName evidence="2">Uncharacterized protein</fullName>
    </submittedName>
</protein>